<dbReference type="InterPro" id="IPR021778">
    <property type="entry name" value="Se/S_carrier-like"/>
</dbReference>
<keyword evidence="3" id="KW-1185">Reference proteome</keyword>
<evidence type="ECO:0000259" key="1">
    <source>
        <dbReference type="Pfam" id="PF11823"/>
    </source>
</evidence>
<gene>
    <name evidence="2" type="ORF">ET418_05355</name>
</gene>
<evidence type="ECO:0000313" key="3">
    <source>
        <dbReference type="Proteomes" id="UP000324298"/>
    </source>
</evidence>
<evidence type="ECO:0000313" key="2">
    <source>
        <dbReference type="EMBL" id="KAA0893599.1"/>
    </source>
</evidence>
<protein>
    <submittedName>
        <fullName evidence="2">DUF3343 domain-containing protein</fullName>
    </submittedName>
</protein>
<reference evidence="2 3" key="1">
    <citation type="submission" date="2019-04" db="EMBL/GenBank/DDBJ databases">
        <title>Geobacter ruber sp. nov., ferric-reducing bacteria isolated from paddy soil.</title>
        <authorList>
            <person name="Xu Z."/>
            <person name="Masuda Y."/>
            <person name="Itoh H."/>
            <person name="Senoo K."/>
        </authorList>
    </citation>
    <scope>NUCLEOTIDE SEQUENCE [LARGE SCALE GENOMIC DNA]</scope>
    <source>
        <strain evidence="2 3">Red88</strain>
    </source>
</reference>
<organism evidence="2 3">
    <name type="scientific">Oryzomonas rubra</name>
    <dbReference type="NCBI Taxonomy" id="2509454"/>
    <lineage>
        <taxon>Bacteria</taxon>
        <taxon>Pseudomonadati</taxon>
        <taxon>Thermodesulfobacteriota</taxon>
        <taxon>Desulfuromonadia</taxon>
        <taxon>Geobacterales</taxon>
        <taxon>Geobacteraceae</taxon>
        <taxon>Oryzomonas</taxon>
    </lineage>
</organism>
<comment type="caution">
    <text evidence="2">The sequence shown here is derived from an EMBL/GenBank/DDBJ whole genome shotgun (WGS) entry which is preliminary data.</text>
</comment>
<dbReference type="Proteomes" id="UP000324298">
    <property type="component" value="Unassembled WGS sequence"/>
</dbReference>
<dbReference type="AlphaFoldDB" id="A0A5A9XNB7"/>
<dbReference type="Pfam" id="PF11823">
    <property type="entry name" value="Se_S_carrier"/>
    <property type="match status" value="1"/>
</dbReference>
<accession>A0A5A9XNB7</accession>
<feature type="domain" description="Putative Se/S carrier protein-like" evidence="1">
    <location>
        <begin position="7"/>
        <end position="69"/>
    </location>
</feature>
<sequence>MVQEGHLLAVFNSGHRVMKAEGVLKALGLPVLLIPAPRQLQTDCGLALRFSEDVREEIMQILERESLLPAFVSQYMGGEFVTFWVNEANEPLTIL</sequence>
<dbReference type="OrthoDB" id="9811492at2"/>
<name>A0A5A9XNB7_9BACT</name>
<dbReference type="EMBL" id="SRSD01000003">
    <property type="protein sequence ID" value="KAA0893599.1"/>
    <property type="molecule type" value="Genomic_DNA"/>
</dbReference>
<proteinExistence type="predicted"/>